<name>K0S7I5_THAOC</name>
<dbReference type="AlphaFoldDB" id="K0S7I5"/>
<proteinExistence type="predicted"/>
<feature type="compositionally biased region" description="Acidic residues" evidence="1">
    <location>
        <begin position="245"/>
        <end position="267"/>
    </location>
</feature>
<keyword evidence="3" id="KW-1185">Reference proteome</keyword>
<evidence type="ECO:0000313" key="3">
    <source>
        <dbReference type="Proteomes" id="UP000266841"/>
    </source>
</evidence>
<dbReference type="Proteomes" id="UP000266841">
    <property type="component" value="Unassembled WGS sequence"/>
</dbReference>
<reference evidence="2 3" key="1">
    <citation type="journal article" date="2012" name="Genome Biol.">
        <title>Genome and low-iron response of an oceanic diatom adapted to chronic iron limitation.</title>
        <authorList>
            <person name="Lommer M."/>
            <person name="Specht M."/>
            <person name="Roy A.S."/>
            <person name="Kraemer L."/>
            <person name="Andreson R."/>
            <person name="Gutowska M.A."/>
            <person name="Wolf J."/>
            <person name="Bergner S.V."/>
            <person name="Schilhabel M.B."/>
            <person name="Klostermeier U.C."/>
            <person name="Beiko R.G."/>
            <person name="Rosenstiel P."/>
            <person name="Hippler M."/>
            <person name="Laroche J."/>
        </authorList>
    </citation>
    <scope>NUCLEOTIDE SEQUENCE [LARGE SCALE GENOMIC DNA]</scope>
    <source>
        <strain evidence="2 3">CCMP1005</strain>
    </source>
</reference>
<gene>
    <name evidence="2" type="ORF">THAOC_18372</name>
</gene>
<comment type="caution">
    <text evidence="2">The sequence shown here is derived from an EMBL/GenBank/DDBJ whole genome shotgun (WGS) entry which is preliminary data.</text>
</comment>
<protein>
    <submittedName>
        <fullName evidence="2">Uncharacterized protein</fullName>
    </submittedName>
</protein>
<sequence>MKYHQSAIAAAVAASATFGNAQEQFSTGEFKHLNGSQCVPFNIFPDLECPPSIMPEGAAGTVMVTLHPDMVTATPTIVGVEGPLGPTLSISYNLQGVDARCNEAHHRRNLIDHDPGGNNTIMECGMALHEYNSCDEIWGRLHSICGPRRDELVTGIAPPAIGKFEELCPTNEDGTFGPPIPTAPTTWEVVKYIADSDGNTEGSFDIFVGAMDRTKLEGKPMVLYDHDGVQFACSQISFVGTVDEEAAEEVDQADDSEESEPAEDSIEDIQSASEGASTSVVIAIAHQNLFYLHSISLAALRLPSDEELIEGGAARYAVAVFLAEQYMYKGPDERSSRGTGPTGTIEDRRALCSACFGDTRKARWLSPSMLAAKVVGHVDKRDTVDAIYDGLLRNEPELIASSGSKT</sequence>
<evidence type="ECO:0000313" key="2">
    <source>
        <dbReference type="EMBL" id="EJK61185.1"/>
    </source>
</evidence>
<accession>K0S7I5</accession>
<dbReference type="EMBL" id="AGNL01020321">
    <property type="protein sequence ID" value="EJK61185.1"/>
    <property type="molecule type" value="Genomic_DNA"/>
</dbReference>
<organism evidence="2 3">
    <name type="scientific">Thalassiosira oceanica</name>
    <name type="common">Marine diatom</name>
    <dbReference type="NCBI Taxonomy" id="159749"/>
    <lineage>
        <taxon>Eukaryota</taxon>
        <taxon>Sar</taxon>
        <taxon>Stramenopiles</taxon>
        <taxon>Ochrophyta</taxon>
        <taxon>Bacillariophyta</taxon>
        <taxon>Coscinodiscophyceae</taxon>
        <taxon>Thalassiosirophycidae</taxon>
        <taxon>Thalassiosirales</taxon>
        <taxon>Thalassiosiraceae</taxon>
        <taxon>Thalassiosira</taxon>
    </lineage>
</organism>
<evidence type="ECO:0000256" key="1">
    <source>
        <dbReference type="SAM" id="MobiDB-lite"/>
    </source>
</evidence>
<feature type="region of interest" description="Disordered" evidence="1">
    <location>
        <begin position="245"/>
        <end position="271"/>
    </location>
</feature>